<accession>A0A7T2U6P7</accession>
<dbReference type="RefSeq" id="WP_009916227.1">
    <property type="nucleotide sequence ID" value="NZ_CM003627.1"/>
</dbReference>
<dbReference type="Proteomes" id="UP000594943">
    <property type="component" value="Chromosome 2"/>
</dbReference>
<evidence type="ECO:0000313" key="2">
    <source>
        <dbReference type="Proteomes" id="UP000594943"/>
    </source>
</evidence>
<dbReference type="EMBL" id="CP065687">
    <property type="protein sequence ID" value="QPS46619.1"/>
    <property type="molecule type" value="Genomic_DNA"/>
</dbReference>
<dbReference type="KEGG" id="bhg:I6G56_31700"/>
<gene>
    <name evidence="1" type="ORF">I6G56_31700</name>
</gene>
<accession>A0A7U4SVG9</accession>
<organism evidence="1 2">
    <name type="scientific">Burkholderia humptydooensis</name>
    <dbReference type="NCBI Taxonomy" id="430531"/>
    <lineage>
        <taxon>Bacteria</taxon>
        <taxon>Pseudomonadati</taxon>
        <taxon>Pseudomonadota</taxon>
        <taxon>Betaproteobacteria</taxon>
        <taxon>Burkholderiales</taxon>
        <taxon>Burkholderiaceae</taxon>
        <taxon>Burkholderia</taxon>
        <taxon>pseudomallei group</taxon>
    </lineage>
</organism>
<proteinExistence type="predicted"/>
<dbReference type="SUPFAM" id="SSF69635">
    <property type="entry name" value="Type III secretory system chaperone-like"/>
    <property type="match status" value="1"/>
</dbReference>
<evidence type="ECO:0000313" key="1">
    <source>
        <dbReference type="EMBL" id="QPS46619.1"/>
    </source>
</evidence>
<dbReference type="Gene3D" id="3.30.1460.10">
    <property type="match status" value="1"/>
</dbReference>
<reference evidence="1 2" key="1">
    <citation type="submission" date="2020-12" db="EMBL/GenBank/DDBJ databases">
        <title>FDA dAtabase for Regulatory Grade micrObial Sequences (FDA-ARGOS): Supporting development and validation of Infectious Disease Dx tests.</title>
        <authorList>
            <person name="Nelson B."/>
            <person name="Plummer A."/>
            <person name="Tallon L."/>
            <person name="Sadzewicz L."/>
            <person name="Zhao X."/>
            <person name="Boylan J."/>
            <person name="Ott S."/>
            <person name="Bowen H."/>
            <person name="Vavikolanu K."/>
            <person name="Mehta A."/>
            <person name="Aluvathingal J."/>
            <person name="Nadendla S."/>
            <person name="Myers T."/>
            <person name="Yan Y."/>
            <person name="Sichtig H."/>
        </authorList>
    </citation>
    <scope>NUCLEOTIDE SEQUENCE [LARGE SCALE GENOMIC DNA]</scope>
    <source>
        <strain evidence="1 2">FDAARGOS_899</strain>
    </source>
</reference>
<protein>
    <submittedName>
        <fullName evidence="1">Uncharacterized protein</fullName>
    </submittedName>
</protein>
<sequence length="120" mass="13499">MFDYQTWVESWLSEMRVQVSDSTLITLTIDEHPFLLKQMNDVYLMAVGIGPVPPSLNQGQALLLLNLNAFNARTQPLQVGIVNGGDLVAWLREPWATADLSSRYSLMMQTAADLRKELSM</sequence>
<name>A0A7U4SVG9_9BURK</name>
<dbReference type="AlphaFoldDB" id="A0A7U4SVG9"/>